<dbReference type="PANTHER" id="PTHR43386">
    <property type="entry name" value="OLIGOPEPTIDE TRANSPORT SYSTEM PERMEASE PROTEIN APPC"/>
    <property type="match status" value="1"/>
</dbReference>
<feature type="domain" description="ABC transmembrane type-1" evidence="8">
    <location>
        <begin position="84"/>
        <end position="274"/>
    </location>
</feature>
<dbReference type="CDD" id="cd06261">
    <property type="entry name" value="TM_PBP2"/>
    <property type="match status" value="1"/>
</dbReference>
<evidence type="ECO:0000313" key="9">
    <source>
        <dbReference type="EMBL" id="ROO86125.1"/>
    </source>
</evidence>
<feature type="transmembrane region" description="Helical" evidence="7">
    <location>
        <begin position="88"/>
        <end position="110"/>
    </location>
</feature>
<evidence type="ECO:0000256" key="5">
    <source>
        <dbReference type="ARBA" id="ARBA00022989"/>
    </source>
</evidence>
<feature type="transmembrane region" description="Helical" evidence="7">
    <location>
        <begin position="122"/>
        <end position="141"/>
    </location>
</feature>
<keyword evidence="2 7" id="KW-0813">Transport</keyword>
<protein>
    <submittedName>
        <fullName evidence="9">Peptide/nickel transport system permease protein</fullName>
    </submittedName>
</protein>
<dbReference type="AlphaFoldDB" id="A0A3N1CY01"/>
<dbReference type="Gene3D" id="1.10.3720.10">
    <property type="entry name" value="MetI-like"/>
    <property type="match status" value="1"/>
</dbReference>
<evidence type="ECO:0000256" key="2">
    <source>
        <dbReference type="ARBA" id="ARBA00022448"/>
    </source>
</evidence>
<dbReference type="PROSITE" id="PS50928">
    <property type="entry name" value="ABC_TM1"/>
    <property type="match status" value="1"/>
</dbReference>
<comment type="subcellular location">
    <subcellularLocation>
        <location evidence="1 7">Cell membrane</location>
        <topology evidence="1 7">Multi-pass membrane protein</topology>
    </subcellularLocation>
</comment>
<evidence type="ECO:0000259" key="8">
    <source>
        <dbReference type="PROSITE" id="PS50928"/>
    </source>
</evidence>
<keyword evidence="6 7" id="KW-0472">Membrane</keyword>
<dbReference type="Pfam" id="PF00528">
    <property type="entry name" value="BPD_transp_1"/>
    <property type="match status" value="1"/>
</dbReference>
<dbReference type="SUPFAM" id="SSF161098">
    <property type="entry name" value="MetI-like"/>
    <property type="match status" value="1"/>
</dbReference>
<dbReference type="EMBL" id="RJKE01000001">
    <property type="protein sequence ID" value="ROO86125.1"/>
    <property type="molecule type" value="Genomic_DNA"/>
</dbReference>
<keyword evidence="10" id="KW-1185">Reference proteome</keyword>
<evidence type="ECO:0000256" key="4">
    <source>
        <dbReference type="ARBA" id="ARBA00022692"/>
    </source>
</evidence>
<evidence type="ECO:0000256" key="7">
    <source>
        <dbReference type="RuleBase" id="RU363032"/>
    </source>
</evidence>
<comment type="similarity">
    <text evidence="7">Belongs to the binding-protein-dependent transport system permease family.</text>
</comment>
<proteinExistence type="inferred from homology"/>
<keyword evidence="5 7" id="KW-1133">Transmembrane helix</keyword>
<dbReference type="OrthoDB" id="6637947at2"/>
<gene>
    <name evidence="9" type="ORF">EDD29_3688</name>
</gene>
<organism evidence="9 10">
    <name type="scientific">Actinocorallia herbida</name>
    <dbReference type="NCBI Taxonomy" id="58109"/>
    <lineage>
        <taxon>Bacteria</taxon>
        <taxon>Bacillati</taxon>
        <taxon>Actinomycetota</taxon>
        <taxon>Actinomycetes</taxon>
        <taxon>Streptosporangiales</taxon>
        <taxon>Thermomonosporaceae</taxon>
        <taxon>Actinocorallia</taxon>
    </lineage>
</organism>
<sequence length="289" mass="29771">MTFSIPALRAPRSRPRGRGRLVVRCALALLGLAAAAALLAPVLAPHSPEATSLSASLAPPGTPGYWLGADSTGRDVLSRLLYGARLSLLAPLGVVLLSGLLGTALGLFAARAGGWADAVVSRSMDVVFAFPSLLLAMLVVAVFGPGLLAPICALAVSYTPFIGRIVRGAALQEGARPYVEAYRVMGFGELAVTLRHLLPNIAPLLAAQSALGFGYALVDLASLSYLGLGSRPPDADWGSMIDQARGAILQGSPWSAIVPGVAVLLTVVSVNVLGEHISASVARRREVRG</sequence>
<dbReference type="InterPro" id="IPR050366">
    <property type="entry name" value="BP-dependent_transpt_permease"/>
</dbReference>
<dbReference type="RefSeq" id="WP_123665555.1">
    <property type="nucleotide sequence ID" value="NZ_RJKE01000001.1"/>
</dbReference>
<name>A0A3N1CY01_9ACTN</name>
<dbReference type="InterPro" id="IPR000515">
    <property type="entry name" value="MetI-like"/>
</dbReference>
<evidence type="ECO:0000256" key="3">
    <source>
        <dbReference type="ARBA" id="ARBA00022475"/>
    </source>
</evidence>
<accession>A0A3N1CY01</accession>
<feature type="transmembrane region" description="Helical" evidence="7">
    <location>
        <begin position="254"/>
        <end position="274"/>
    </location>
</feature>
<evidence type="ECO:0000256" key="1">
    <source>
        <dbReference type="ARBA" id="ARBA00004651"/>
    </source>
</evidence>
<reference evidence="9 10" key="1">
    <citation type="submission" date="2018-11" db="EMBL/GenBank/DDBJ databases">
        <title>Sequencing the genomes of 1000 actinobacteria strains.</title>
        <authorList>
            <person name="Klenk H.-P."/>
        </authorList>
    </citation>
    <scope>NUCLEOTIDE SEQUENCE [LARGE SCALE GENOMIC DNA]</scope>
    <source>
        <strain evidence="9 10">DSM 44254</strain>
    </source>
</reference>
<comment type="caution">
    <text evidence="9">The sequence shown here is derived from an EMBL/GenBank/DDBJ whole genome shotgun (WGS) entry which is preliminary data.</text>
</comment>
<dbReference type="Proteomes" id="UP000272400">
    <property type="component" value="Unassembled WGS sequence"/>
</dbReference>
<dbReference type="PANTHER" id="PTHR43386:SF1">
    <property type="entry name" value="D,D-DIPEPTIDE TRANSPORT SYSTEM PERMEASE PROTEIN DDPC-RELATED"/>
    <property type="match status" value="1"/>
</dbReference>
<evidence type="ECO:0000313" key="10">
    <source>
        <dbReference type="Proteomes" id="UP000272400"/>
    </source>
</evidence>
<evidence type="ECO:0000256" key="6">
    <source>
        <dbReference type="ARBA" id="ARBA00023136"/>
    </source>
</evidence>
<dbReference type="InterPro" id="IPR035906">
    <property type="entry name" value="MetI-like_sf"/>
</dbReference>
<dbReference type="GO" id="GO:0055085">
    <property type="term" value="P:transmembrane transport"/>
    <property type="evidence" value="ECO:0007669"/>
    <property type="project" value="InterPro"/>
</dbReference>
<keyword evidence="3" id="KW-1003">Cell membrane</keyword>
<dbReference type="GO" id="GO:0005886">
    <property type="term" value="C:plasma membrane"/>
    <property type="evidence" value="ECO:0007669"/>
    <property type="project" value="UniProtKB-SubCell"/>
</dbReference>
<keyword evidence="4 7" id="KW-0812">Transmembrane</keyword>
<feature type="transmembrane region" description="Helical" evidence="7">
    <location>
        <begin position="21"/>
        <end position="44"/>
    </location>
</feature>